<dbReference type="PROSITE" id="PS50956">
    <property type="entry name" value="HTH_ASNC_2"/>
    <property type="match status" value="1"/>
</dbReference>
<evidence type="ECO:0000256" key="2">
    <source>
        <dbReference type="ARBA" id="ARBA00023125"/>
    </source>
</evidence>
<dbReference type="InterPro" id="IPR000485">
    <property type="entry name" value="AsnC-type_HTH_dom"/>
</dbReference>
<protein>
    <submittedName>
        <fullName evidence="5">DNA-binding Lrp family transcriptional regulator</fullName>
    </submittedName>
</protein>
<dbReference type="Gene3D" id="3.30.70.920">
    <property type="match status" value="1"/>
</dbReference>
<evidence type="ECO:0000256" key="3">
    <source>
        <dbReference type="ARBA" id="ARBA00023163"/>
    </source>
</evidence>
<dbReference type="Proteomes" id="UP000576792">
    <property type="component" value="Unassembled WGS sequence"/>
</dbReference>
<dbReference type="InterPro" id="IPR019888">
    <property type="entry name" value="Tscrpt_reg_AsnC-like"/>
</dbReference>
<dbReference type="InterPro" id="IPR019887">
    <property type="entry name" value="Tscrpt_reg_AsnC/Lrp_C"/>
</dbReference>
<proteinExistence type="predicted"/>
<feature type="domain" description="HTH asnC-type" evidence="4">
    <location>
        <begin position="5"/>
        <end position="66"/>
    </location>
</feature>
<reference evidence="5 6" key="1">
    <citation type="submission" date="2020-03" db="EMBL/GenBank/DDBJ databases">
        <title>Sequencing the genomes of 1000 actinobacteria strains.</title>
        <authorList>
            <person name="Klenk H.-P."/>
        </authorList>
    </citation>
    <scope>NUCLEOTIDE SEQUENCE [LARGE SCALE GENOMIC DNA]</scope>
    <source>
        <strain evidence="5 6">DSM 18964</strain>
    </source>
</reference>
<keyword evidence="2 5" id="KW-0238">DNA-binding</keyword>
<dbReference type="GO" id="GO:0043200">
    <property type="term" value="P:response to amino acid"/>
    <property type="evidence" value="ECO:0007669"/>
    <property type="project" value="TreeGrafter"/>
</dbReference>
<comment type="caution">
    <text evidence="5">The sequence shown here is derived from an EMBL/GenBank/DDBJ whole genome shotgun (WGS) entry which is preliminary data.</text>
</comment>
<organism evidence="5 6">
    <name type="scientific">Brevibacterium marinum</name>
    <dbReference type="NCBI Taxonomy" id="418643"/>
    <lineage>
        <taxon>Bacteria</taxon>
        <taxon>Bacillati</taxon>
        <taxon>Actinomycetota</taxon>
        <taxon>Actinomycetes</taxon>
        <taxon>Micrococcales</taxon>
        <taxon>Brevibacteriaceae</taxon>
        <taxon>Brevibacterium</taxon>
    </lineage>
</organism>
<accession>A0A846RWJ9</accession>
<name>A0A846RWJ9_9MICO</name>
<dbReference type="PANTHER" id="PTHR30154:SF34">
    <property type="entry name" value="TRANSCRIPTIONAL REGULATOR AZLB"/>
    <property type="match status" value="1"/>
</dbReference>
<dbReference type="PROSITE" id="PS00519">
    <property type="entry name" value="HTH_ASNC_1"/>
    <property type="match status" value="1"/>
</dbReference>
<dbReference type="GO" id="GO:0005829">
    <property type="term" value="C:cytosol"/>
    <property type="evidence" value="ECO:0007669"/>
    <property type="project" value="TreeGrafter"/>
</dbReference>
<dbReference type="Gene3D" id="1.10.10.10">
    <property type="entry name" value="Winged helix-like DNA-binding domain superfamily/Winged helix DNA-binding domain"/>
    <property type="match status" value="1"/>
</dbReference>
<dbReference type="InterPro" id="IPR036390">
    <property type="entry name" value="WH_DNA-bd_sf"/>
</dbReference>
<dbReference type="PANTHER" id="PTHR30154">
    <property type="entry name" value="LEUCINE-RESPONSIVE REGULATORY PROTEIN"/>
    <property type="match status" value="1"/>
</dbReference>
<keyword evidence="1" id="KW-0805">Transcription regulation</keyword>
<sequence length="158" mass="17180">MEASLDEIDIGLLDALQIDARLPQSALGARVGLSTAAVNRRLKRLTESGVISGTAVTVAPEKLGRPVRVIAQVAVESEQLDKLDALSSVLTARPEVQQCYYVAGEWDFIVVLVVKDMGEYTALTRELFFGNDNVRRFNTHVVMDAPKVGLTVALGKNR</sequence>
<dbReference type="PRINTS" id="PR00033">
    <property type="entry name" value="HTHASNC"/>
</dbReference>
<dbReference type="InterPro" id="IPR011008">
    <property type="entry name" value="Dimeric_a/b-barrel"/>
</dbReference>
<dbReference type="SUPFAM" id="SSF46785">
    <property type="entry name" value="Winged helix' DNA-binding domain"/>
    <property type="match status" value="1"/>
</dbReference>
<gene>
    <name evidence="5" type="ORF">BKA07_000303</name>
</gene>
<dbReference type="AlphaFoldDB" id="A0A846RWJ9"/>
<dbReference type="InterPro" id="IPR036388">
    <property type="entry name" value="WH-like_DNA-bd_sf"/>
</dbReference>
<dbReference type="InterPro" id="IPR019885">
    <property type="entry name" value="Tscrpt_reg_HTH_AsnC-type_CS"/>
</dbReference>
<dbReference type="GO" id="GO:0043565">
    <property type="term" value="F:sequence-specific DNA binding"/>
    <property type="evidence" value="ECO:0007669"/>
    <property type="project" value="InterPro"/>
</dbReference>
<evidence type="ECO:0000256" key="1">
    <source>
        <dbReference type="ARBA" id="ARBA00023015"/>
    </source>
</evidence>
<dbReference type="SMART" id="SM00344">
    <property type="entry name" value="HTH_ASNC"/>
    <property type="match status" value="1"/>
</dbReference>
<dbReference type="RefSeq" id="WP_167949328.1">
    <property type="nucleotide sequence ID" value="NZ_BAAAPQ010000026.1"/>
</dbReference>
<evidence type="ECO:0000313" key="5">
    <source>
        <dbReference type="EMBL" id="NJC55268.1"/>
    </source>
</evidence>
<dbReference type="Pfam" id="PF01037">
    <property type="entry name" value="AsnC_trans_reg"/>
    <property type="match status" value="1"/>
</dbReference>
<evidence type="ECO:0000313" key="6">
    <source>
        <dbReference type="Proteomes" id="UP000576792"/>
    </source>
</evidence>
<evidence type="ECO:0000259" key="4">
    <source>
        <dbReference type="PROSITE" id="PS50956"/>
    </source>
</evidence>
<keyword evidence="3" id="KW-0804">Transcription</keyword>
<dbReference type="SUPFAM" id="SSF54909">
    <property type="entry name" value="Dimeric alpha+beta barrel"/>
    <property type="match status" value="1"/>
</dbReference>
<dbReference type="Pfam" id="PF13404">
    <property type="entry name" value="HTH_AsnC-type"/>
    <property type="match status" value="1"/>
</dbReference>
<keyword evidence="6" id="KW-1185">Reference proteome</keyword>
<dbReference type="EMBL" id="JAATJN010000001">
    <property type="protein sequence ID" value="NJC55268.1"/>
    <property type="molecule type" value="Genomic_DNA"/>
</dbReference>